<organism evidence="14 15">
    <name type="scientific">Gaoshiqia sediminis</name>
    <dbReference type="NCBI Taxonomy" id="2986998"/>
    <lineage>
        <taxon>Bacteria</taxon>
        <taxon>Pseudomonadati</taxon>
        <taxon>Bacteroidota</taxon>
        <taxon>Bacteroidia</taxon>
        <taxon>Marinilabiliales</taxon>
        <taxon>Prolixibacteraceae</taxon>
        <taxon>Gaoshiqia</taxon>
    </lineage>
</organism>
<keyword evidence="7" id="KW-0067">ATP-binding</keyword>
<dbReference type="InterPro" id="IPR007694">
    <property type="entry name" value="DNA_helicase_DnaB-like_C"/>
</dbReference>
<dbReference type="FunFam" id="1.10.860.10:FF:000001">
    <property type="entry name" value="Replicative DNA helicase"/>
    <property type="match status" value="1"/>
</dbReference>
<keyword evidence="2" id="KW-0639">Primosome</keyword>
<dbReference type="InterPro" id="IPR016136">
    <property type="entry name" value="DNA_helicase_N/primase_C"/>
</dbReference>
<dbReference type="InterPro" id="IPR007693">
    <property type="entry name" value="DNA_helicase_DnaB-like_N"/>
</dbReference>
<proteinExistence type="inferred from homology"/>
<dbReference type="GO" id="GO:1990077">
    <property type="term" value="C:primosome complex"/>
    <property type="evidence" value="ECO:0007669"/>
    <property type="project" value="UniProtKB-KW"/>
</dbReference>
<evidence type="ECO:0000256" key="7">
    <source>
        <dbReference type="ARBA" id="ARBA00022840"/>
    </source>
</evidence>
<keyword evidence="5" id="KW-0378">Hydrolase</keyword>
<dbReference type="GO" id="GO:0005524">
    <property type="term" value="F:ATP binding"/>
    <property type="evidence" value="ECO:0007669"/>
    <property type="project" value="UniProtKB-KW"/>
</dbReference>
<comment type="function">
    <text evidence="10">The main replicative DNA helicase, it participates in initiation and elongation during chromosome replication. Travels ahead of the DNA replisome, separating dsDNA into templates for DNA synthesis. A processive ATP-dependent 5'-3' DNA helicase it has DNA-dependent ATPase activity.</text>
</comment>
<evidence type="ECO:0000256" key="10">
    <source>
        <dbReference type="ARBA" id="ARBA00044932"/>
    </source>
</evidence>
<dbReference type="RefSeq" id="WP_282592640.1">
    <property type="nucleotide sequence ID" value="NZ_JAPAAF010000028.1"/>
</dbReference>
<dbReference type="GO" id="GO:0003677">
    <property type="term" value="F:DNA binding"/>
    <property type="evidence" value="ECO:0007669"/>
    <property type="project" value="UniProtKB-KW"/>
</dbReference>
<evidence type="ECO:0000313" key="14">
    <source>
        <dbReference type="EMBL" id="MCW0484048.1"/>
    </source>
</evidence>
<keyword evidence="4" id="KW-0547">Nucleotide-binding</keyword>
<dbReference type="Gene3D" id="3.40.50.300">
    <property type="entry name" value="P-loop containing nucleotide triphosphate hydrolases"/>
    <property type="match status" value="1"/>
</dbReference>
<dbReference type="EC" id="5.6.2.3" evidence="11"/>
<dbReference type="InterPro" id="IPR036185">
    <property type="entry name" value="DNA_heli_DnaB-like_N_sf"/>
</dbReference>
<evidence type="ECO:0000256" key="1">
    <source>
        <dbReference type="ARBA" id="ARBA00008428"/>
    </source>
</evidence>
<evidence type="ECO:0000256" key="4">
    <source>
        <dbReference type="ARBA" id="ARBA00022741"/>
    </source>
</evidence>
<gene>
    <name evidence="14" type="ORF">N2K84_15000</name>
</gene>
<evidence type="ECO:0000256" key="8">
    <source>
        <dbReference type="ARBA" id="ARBA00023125"/>
    </source>
</evidence>
<keyword evidence="9" id="KW-0413">Isomerase</keyword>
<dbReference type="Pfam" id="PF03796">
    <property type="entry name" value="DnaB_C"/>
    <property type="match status" value="1"/>
</dbReference>
<accession>A0AA41YAK0</accession>
<dbReference type="EMBL" id="JAPAAF010000028">
    <property type="protein sequence ID" value="MCW0484048.1"/>
    <property type="molecule type" value="Genomic_DNA"/>
</dbReference>
<comment type="similarity">
    <text evidence="1">Belongs to the helicase family. DnaB subfamily.</text>
</comment>
<dbReference type="GO" id="GO:0016787">
    <property type="term" value="F:hydrolase activity"/>
    <property type="evidence" value="ECO:0007669"/>
    <property type="project" value="UniProtKB-KW"/>
</dbReference>
<keyword evidence="6 14" id="KW-0347">Helicase</keyword>
<sequence>MVDKKQNMQDSAIGRVPPQATDVEKAVLGALMLEMDAIHRISDVIDTSSFYDGRHQIIFDAIKKISSDKKPIDLISVTQELKNRNKLDGVGGPLYVTQLTSRVASAAHIEFHARIIAQKFIQRELIRISSEIQHDSYDDAMDMDDLLSDARGKLNDVDNLVSCANSGQTSQVVAAEALQELERDCKATQLGISPGLPTGLSDLDRALGGWRKTNLIILAARPGIGKSSLALHFAVVAAMNGHWVNFYGLEMKNHDYFRIILSGMTGIPRTDIRDGRLTEEDWKKVHEATAKLERLPIIWNDHAGITVNQIRSNTIRNKRAGRCELVIIDYLQLVKPTDKKAIREQQVSEISRTLKETALGEDLPIIALSQLNRDVEKRADKEPNTADLRESGALEQDADVILFLWEDDKLRLKVGKNRRGKKGPIDFWANEEKVLFGDSEPYDQAFADMPPAYDFNEIPSEDTPF</sequence>
<dbReference type="PROSITE" id="PS51199">
    <property type="entry name" value="SF4_HELICASE"/>
    <property type="match status" value="1"/>
</dbReference>
<evidence type="ECO:0000259" key="13">
    <source>
        <dbReference type="PROSITE" id="PS51199"/>
    </source>
</evidence>
<evidence type="ECO:0000256" key="5">
    <source>
        <dbReference type="ARBA" id="ARBA00022801"/>
    </source>
</evidence>
<dbReference type="PANTHER" id="PTHR30153">
    <property type="entry name" value="REPLICATIVE DNA HELICASE DNAB"/>
    <property type="match status" value="1"/>
</dbReference>
<name>A0AA41YAK0_9BACT</name>
<feature type="domain" description="SF4 helicase" evidence="13">
    <location>
        <begin position="189"/>
        <end position="443"/>
    </location>
</feature>
<dbReference type="GO" id="GO:0005829">
    <property type="term" value="C:cytosol"/>
    <property type="evidence" value="ECO:0007669"/>
    <property type="project" value="TreeGrafter"/>
</dbReference>
<evidence type="ECO:0000256" key="11">
    <source>
        <dbReference type="ARBA" id="ARBA00044969"/>
    </source>
</evidence>
<dbReference type="GO" id="GO:0006269">
    <property type="term" value="P:DNA replication, synthesis of primer"/>
    <property type="evidence" value="ECO:0007669"/>
    <property type="project" value="UniProtKB-KW"/>
</dbReference>
<dbReference type="AlphaFoldDB" id="A0AA41YAK0"/>
<keyword evidence="8" id="KW-0238">DNA-binding</keyword>
<dbReference type="InterPro" id="IPR027417">
    <property type="entry name" value="P-loop_NTPase"/>
</dbReference>
<dbReference type="SUPFAM" id="SSF48024">
    <property type="entry name" value="N-terminal domain of DnaB helicase"/>
    <property type="match status" value="1"/>
</dbReference>
<dbReference type="GO" id="GO:0043139">
    <property type="term" value="F:5'-3' DNA helicase activity"/>
    <property type="evidence" value="ECO:0007669"/>
    <property type="project" value="UniProtKB-EC"/>
</dbReference>
<evidence type="ECO:0000256" key="3">
    <source>
        <dbReference type="ARBA" id="ARBA00022705"/>
    </source>
</evidence>
<evidence type="ECO:0000313" key="15">
    <source>
        <dbReference type="Proteomes" id="UP001163821"/>
    </source>
</evidence>
<comment type="caution">
    <text evidence="14">The sequence shown here is derived from an EMBL/GenBank/DDBJ whole genome shotgun (WGS) entry which is preliminary data.</text>
</comment>
<evidence type="ECO:0000256" key="2">
    <source>
        <dbReference type="ARBA" id="ARBA00022515"/>
    </source>
</evidence>
<keyword evidence="15" id="KW-1185">Reference proteome</keyword>
<reference evidence="14" key="1">
    <citation type="submission" date="2022-10" db="EMBL/GenBank/DDBJ databases">
        <title>Gaoshiqiia sediminis gen. nov., sp. nov., isolated from coastal sediment.</title>
        <authorList>
            <person name="Yu W.X."/>
            <person name="Mu D.S."/>
            <person name="Du J.Z."/>
            <person name="Liang Y.Q."/>
        </authorList>
    </citation>
    <scope>NUCLEOTIDE SEQUENCE</scope>
    <source>
        <strain evidence="14">A06</strain>
    </source>
</reference>
<dbReference type="Pfam" id="PF00772">
    <property type="entry name" value="DnaB"/>
    <property type="match status" value="1"/>
</dbReference>
<protein>
    <recommendedName>
        <fullName evidence="11">DNA 5'-3' helicase</fullName>
        <ecNumber evidence="11">5.6.2.3</ecNumber>
    </recommendedName>
</protein>
<evidence type="ECO:0000256" key="9">
    <source>
        <dbReference type="ARBA" id="ARBA00023235"/>
    </source>
</evidence>
<dbReference type="SUPFAM" id="SSF52540">
    <property type="entry name" value="P-loop containing nucleoside triphosphate hydrolases"/>
    <property type="match status" value="1"/>
</dbReference>
<dbReference type="Proteomes" id="UP001163821">
    <property type="component" value="Unassembled WGS sequence"/>
</dbReference>
<dbReference type="PANTHER" id="PTHR30153:SF2">
    <property type="entry name" value="REPLICATIVE DNA HELICASE"/>
    <property type="match status" value="1"/>
</dbReference>
<comment type="catalytic activity">
    <reaction evidence="12">
        <text>ATP + H2O = ADP + phosphate + H(+)</text>
        <dbReference type="Rhea" id="RHEA:13065"/>
        <dbReference type="ChEBI" id="CHEBI:15377"/>
        <dbReference type="ChEBI" id="CHEBI:15378"/>
        <dbReference type="ChEBI" id="CHEBI:30616"/>
        <dbReference type="ChEBI" id="CHEBI:43474"/>
        <dbReference type="ChEBI" id="CHEBI:456216"/>
        <dbReference type="EC" id="5.6.2.3"/>
    </reaction>
</comment>
<evidence type="ECO:0000256" key="6">
    <source>
        <dbReference type="ARBA" id="ARBA00022806"/>
    </source>
</evidence>
<evidence type="ECO:0000256" key="12">
    <source>
        <dbReference type="ARBA" id="ARBA00048954"/>
    </source>
</evidence>
<keyword evidence="3" id="KW-0235">DNA replication</keyword>
<dbReference type="Gene3D" id="1.10.860.10">
    <property type="entry name" value="DNAb Helicase, Chain A"/>
    <property type="match status" value="1"/>
</dbReference>